<proteinExistence type="predicted"/>
<reference evidence="2" key="1">
    <citation type="submission" date="2022-11" db="UniProtKB">
        <authorList>
            <consortium name="WormBaseParasite"/>
        </authorList>
    </citation>
    <scope>IDENTIFICATION</scope>
</reference>
<dbReference type="Proteomes" id="UP000887580">
    <property type="component" value="Unplaced"/>
</dbReference>
<organism evidence="1 2">
    <name type="scientific">Panagrolaimus sp. PS1159</name>
    <dbReference type="NCBI Taxonomy" id="55785"/>
    <lineage>
        <taxon>Eukaryota</taxon>
        <taxon>Metazoa</taxon>
        <taxon>Ecdysozoa</taxon>
        <taxon>Nematoda</taxon>
        <taxon>Chromadorea</taxon>
        <taxon>Rhabditida</taxon>
        <taxon>Tylenchina</taxon>
        <taxon>Panagrolaimomorpha</taxon>
        <taxon>Panagrolaimoidea</taxon>
        <taxon>Panagrolaimidae</taxon>
        <taxon>Panagrolaimus</taxon>
    </lineage>
</organism>
<name>A0AC35GWE6_9BILA</name>
<sequence>MQEQLMRCFILTYFYFIFLCYKKNSILVGVCNISNVRRTSGPPPAGYPLFLFCLLKTAVVFLIIKVFFYQNSFVSQNQENIFKIKRKKKAIKLKNPSMTDNQYEVCTLLYWIQKIFATTMFISLLTWIFGHGGGVGWQDEPQLEFNFHPMFMSFAFIFINGEAITLYRGCRYVAKKRTKAAHGILQFTGFILASFGLKAAFDSHNYAKPPIPNLYSFHSWMGISTFSLFILQFLGGFLTYALPYASMDLRKKAMPYHRLGGILILLLTLTSAMLGYSEKAAWAFKCWTVQKEFCPILFFGNVFAFSMVCYVITVFLIVIQPEWIRKPLPGEGPLPVNDDDFVHED</sequence>
<protein>
    <submittedName>
        <fullName evidence="2">Cytochrome b561 domain-containing protein</fullName>
    </submittedName>
</protein>
<dbReference type="WBParaSite" id="PS1159_v2.g949.t1">
    <property type="protein sequence ID" value="PS1159_v2.g949.t1"/>
    <property type="gene ID" value="PS1159_v2.g949"/>
</dbReference>
<accession>A0AC35GWE6</accession>
<evidence type="ECO:0000313" key="2">
    <source>
        <dbReference type="WBParaSite" id="PS1159_v2.g949.t1"/>
    </source>
</evidence>
<evidence type="ECO:0000313" key="1">
    <source>
        <dbReference type="Proteomes" id="UP000887580"/>
    </source>
</evidence>